<protein>
    <submittedName>
        <fullName evidence="2">MOSC domain-containing protein</fullName>
    </submittedName>
</protein>
<dbReference type="SUPFAM" id="SSF141673">
    <property type="entry name" value="MOSC N-terminal domain-like"/>
    <property type="match status" value="1"/>
</dbReference>
<dbReference type="InterPro" id="IPR005303">
    <property type="entry name" value="MOCOS_middle"/>
</dbReference>
<proteinExistence type="predicted"/>
<dbReference type="Proteomes" id="UP000321532">
    <property type="component" value="Unassembled WGS sequence"/>
</dbReference>
<dbReference type="OrthoDB" id="581532at2"/>
<dbReference type="PANTHER" id="PTHR14237">
    <property type="entry name" value="MOLYBDOPTERIN COFACTOR SULFURASE MOSC"/>
    <property type="match status" value="1"/>
</dbReference>
<dbReference type="EMBL" id="BJYS01000004">
    <property type="protein sequence ID" value="GEO03159.1"/>
    <property type="molecule type" value="Genomic_DNA"/>
</dbReference>
<evidence type="ECO:0000259" key="1">
    <source>
        <dbReference type="PROSITE" id="PS51340"/>
    </source>
</evidence>
<dbReference type="PANTHER" id="PTHR14237:SF19">
    <property type="entry name" value="MITOCHONDRIAL AMIDOXIME REDUCING COMPONENT 1"/>
    <property type="match status" value="1"/>
</dbReference>
<sequence>MEDTLTLSQINIYPIKSLGGISVNAATVEPRGLQYDRRWMLVDEAGLFLTQRTFAEMALLQVALLPEGLEVRHKIKNITPLVIPFAPATANLLTVQVWDDTCQAIEVSPNANEWFTAALGRFCRLVYMPDTTQRQADLDYAAPGDIVSFADGYPILLIGENSLHDLNSHLAQPVPMNRFRPSLVFTGGPPFAEDTWQRFTIGELSFRGVKPCARCVVTTINQDTAQKSPEPLRTLATYRTVPGKNKILFGQNVIPDTFYRQLKVGDRIIVEQLTPAAI</sequence>
<dbReference type="AlphaFoldDB" id="A0A512ATV8"/>
<feature type="domain" description="MOSC" evidence="1">
    <location>
        <begin position="123"/>
        <end position="278"/>
    </location>
</feature>
<name>A0A512ATV8_9BACT</name>
<reference evidence="2 3" key="1">
    <citation type="submission" date="2019-07" db="EMBL/GenBank/DDBJ databases">
        <title>Whole genome shotgun sequence of Adhaeribacter aerolatus NBRC 106133.</title>
        <authorList>
            <person name="Hosoyama A."/>
            <person name="Uohara A."/>
            <person name="Ohji S."/>
            <person name="Ichikawa N."/>
        </authorList>
    </citation>
    <scope>NUCLEOTIDE SEQUENCE [LARGE SCALE GENOMIC DNA]</scope>
    <source>
        <strain evidence="2 3">NBRC 106133</strain>
    </source>
</reference>
<dbReference type="PROSITE" id="PS51340">
    <property type="entry name" value="MOSC"/>
    <property type="match status" value="1"/>
</dbReference>
<evidence type="ECO:0000313" key="3">
    <source>
        <dbReference type="Proteomes" id="UP000321532"/>
    </source>
</evidence>
<keyword evidence="3" id="KW-1185">Reference proteome</keyword>
<gene>
    <name evidence="2" type="ORF">AAE02nite_08230</name>
</gene>
<dbReference type="GO" id="GO:0030151">
    <property type="term" value="F:molybdenum ion binding"/>
    <property type="evidence" value="ECO:0007669"/>
    <property type="project" value="InterPro"/>
</dbReference>
<dbReference type="GO" id="GO:0030170">
    <property type="term" value="F:pyridoxal phosphate binding"/>
    <property type="evidence" value="ECO:0007669"/>
    <property type="project" value="InterPro"/>
</dbReference>
<comment type="caution">
    <text evidence="2">The sequence shown here is derived from an EMBL/GenBank/DDBJ whole genome shotgun (WGS) entry which is preliminary data.</text>
</comment>
<dbReference type="InterPro" id="IPR011037">
    <property type="entry name" value="Pyrv_Knase-like_insert_dom_sf"/>
</dbReference>
<evidence type="ECO:0000313" key="2">
    <source>
        <dbReference type="EMBL" id="GEO03159.1"/>
    </source>
</evidence>
<dbReference type="Pfam" id="PF03476">
    <property type="entry name" value="MOSC_N"/>
    <property type="match status" value="1"/>
</dbReference>
<dbReference type="GO" id="GO:0003824">
    <property type="term" value="F:catalytic activity"/>
    <property type="evidence" value="ECO:0007669"/>
    <property type="project" value="InterPro"/>
</dbReference>
<dbReference type="SUPFAM" id="SSF50800">
    <property type="entry name" value="PK beta-barrel domain-like"/>
    <property type="match status" value="1"/>
</dbReference>
<accession>A0A512ATV8</accession>
<organism evidence="2 3">
    <name type="scientific">Adhaeribacter aerolatus</name>
    <dbReference type="NCBI Taxonomy" id="670289"/>
    <lineage>
        <taxon>Bacteria</taxon>
        <taxon>Pseudomonadati</taxon>
        <taxon>Bacteroidota</taxon>
        <taxon>Cytophagia</taxon>
        <taxon>Cytophagales</taxon>
        <taxon>Hymenobacteraceae</taxon>
        <taxon>Adhaeribacter</taxon>
    </lineage>
</organism>
<dbReference type="Pfam" id="PF03473">
    <property type="entry name" value="MOSC"/>
    <property type="match status" value="1"/>
</dbReference>
<dbReference type="InterPro" id="IPR005302">
    <property type="entry name" value="MoCF_Sase_C"/>
</dbReference>
<dbReference type="RefSeq" id="WP_146895197.1">
    <property type="nucleotide sequence ID" value="NZ_BJYS01000004.1"/>
</dbReference>